<name>A6VRX3_MARMS</name>
<evidence type="ECO:0008006" key="2">
    <source>
        <dbReference type="Google" id="ProtNLM"/>
    </source>
</evidence>
<proteinExistence type="predicted"/>
<dbReference type="KEGG" id="mmw:Mmwyl1_0260"/>
<accession>A6VRX3</accession>
<dbReference type="STRING" id="400668.Mmwyl1_0260"/>
<dbReference type="eggNOG" id="ENOG502Z9JD">
    <property type="taxonomic scope" value="Bacteria"/>
</dbReference>
<dbReference type="HOGENOM" id="CLU_067089_0_1_6"/>
<protein>
    <recommendedName>
        <fullName evidence="2">Abi family protein</fullName>
    </recommendedName>
</protein>
<organism evidence="1">
    <name type="scientific">Marinomonas sp. (strain MWYL1)</name>
    <dbReference type="NCBI Taxonomy" id="400668"/>
    <lineage>
        <taxon>Bacteria</taxon>
        <taxon>Pseudomonadati</taxon>
        <taxon>Pseudomonadota</taxon>
        <taxon>Gammaproteobacteria</taxon>
        <taxon>Oceanospirillales</taxon>
        <taxon>Oceanospirillaceae</taxon>
        <taxon>Marinomonas</taxon>
    </lineage>
</organism>
<dbReference type="OrthoDB" id="9813050at2"/>
<sequence>MPNTINNQSALINQLISNKRLESYKAVFHCSNEAELIGAYLWNIEVCSALFPLLTSAEVTLRNSIDHALTQSFGRFWWRKGRLRYNSYAPDKEPPFSVSAITNNFSKATNQVKRDKQARYNIANVRPLHQEIIAKTEFSTWEFILDNEFMGDELIWPAQLGKVFQGKWPSTSAASMLSSTKDLVKTVREFRNRVSHNEPIWKRYGVGSQEDSIAHLHEKIDRIYKLILLISPRKAELVKEQNFLSSAMRVCSTNEITICQNKAKTHNIDSIKELRHAMMEATAQNHTIIIETSEAPHCKLIPLRY</sequence>
<dbReference type="AlphaFoldDB" id="A6VRX3"/>
<dbReference type="EMBL" id="CP000749">
    <property type="protein sequence ID" value="ABR69202.1"/>
    <property type="molecule type" value="Genomic_DNA"/>
</dbReference>
<dbReference type="InterPro" id="IPR011664">
    <property type="entry name" value="Abi_system_AbiD/AbiF-like"/>
</dbReference>
<gene>
    <name evidence="1" type="ordered locus">Mmwyl1_0260</name>
</gene>
<dbReference type="Pfam" id="PF07751">
    <property type="entry name" value="Abi_2"/>
    <property type="match status" value="1"/>
</dbReference>
<reference evidence="1" key="1">
    <citation type="submission" date="2007-06" db="EMBL/GenBank/DDBJ databases">
        <title>Complete sequence of Marinomonas sp. MWYL1.</title>
        <authorList>
            <consortium name="US DOE Joint Genome Institute"/>
            <person name="Copeland A."/>
            <person name="Lucas S."/>
            <person name="Lapidus A."/>
            <person name="Barry K."/>
            <person name="Glavina del Rio T."/>
            <person name="Dalin E."/>
            <person name="Tice H."/>
            <person name="Pitluck S."/>
            <person name="Kiss H."/>
            <person name="Brettin T."/>
            <person name="Bruce D."/>
            <person name="Detter J.C."/>
            <person name="Han C."/>
            <person name="Schmutz J."/>
            <person name="Larimer F."/>
            <person name="Land M."/>
            <person name="Hauser L."/>
            <person name="Kyrpides N."/>
            <person name="Kim E."/>
            <person name="Johnston A.W.B."/>
            <person name="Todd J.D."/>
            <person name="Rogers R."/>
            <person name="Wexler M."/>
            <person name="Bond P.L."/>
            <person name="Li Y."/>
            <person name="Richardson P."/>
        </authorList>
    </citation>
    <scope>NUCLEOTIDE SEQUENCE [LARGE SCALE GENOMIC DNA]</scope>
    <source>
        <strain evidence="1">MWYL1</strain>
    </source>
</reference>
<evidence type="ECO:0000313" key="1">
    <source>
        <dbReference type="EMBL" id="ABR69202.1"/>
    </source>
</evidence>